<dbReference type="PROSITE" id="PS51375">
    <property type="entry name" value="PPR"/>
    <property type="match status" value="2"/>
</dbReference>
<gene>
    <name evidence="5" type="ORF">DCAF_LOCUS5685</name>
</gene>
<proteinExistence type="inferred from homology"/>
<sequence>MSKHHHHPYTPPSCLLNVVARDSPTYRSYLFPWPTALTSIFSPPALSPECLKCGFLGYFDDWVFAGFSFKVIRLLKDMVSEANVSPNEYIFAIAISSCCDRWGIEEGRQCHALVVFDCSRCNGVWNEVPGNDIVAYNSILSGFLENGYLREGLDVLRSMLSKSMNAIINMYGKCGNSLMARGFFNGLQSKNVVLWTVVMAACFQNALRNGSSLHGHSEKSDMMHRDIITWNAMICGFSHHGLGKRALLMFHVMLAAEEHPNSVTFTWLLSACSHLGLVQDGFYYLHHLIKQFGVQTGLEHYTCIVGLLCRAGRVDDAHNFMRIAPVKWDVVAWRTLLNACHVHRYSGLVRQVAETVLEMDPHDVGTYTLLSNMYAKEKRSDGVVKIGKLMRDKNIKKEPGALLAMIKLLGYSPDIGAVLHDVKDEPKEYNLCYHSEKLAIAYGLLKMPSEASILVIKNLRMCDDCHSAVRFISKVTNRVITVRDANRFHHFRDGSFHGGRDRRLLMLLSNRSAHGILKDGATSDLDISLVGHAAEEYHQLLAAATGGTGQQLSTTRLMRFLEVRHLGDKFKTKALLYSKDAFLEGQPL</sequence>
<dbReference type="GO" id="GO:0009451">
    <property type="term" value="P:RNA modification"/>
    <property type="evidence" value="ECO:0007669"/>
    <property type="project" value="InterPro"/>
</dbReference>
<dbReference type="GO" id="GO:0099402">
    <property type="term" value="P:plant organ development"/>
    <property type="evidence" value="ECO:0007669"/>
    <property type="project" value="UniProtKB-ARBA"/>
</dbReference>
<organism evidence="5 6">
    <name type="scientific">Dovyalis caffra</name>
    <dbReference type="NCBI Taxonomy" id="77055"/>
    <lineage>
        <taxon>Eukaryota</taxon>
        <taxon>Viridiplantae</taxon>
        <taxon>Streptophyta</taxon>
        <taxon>Embryophyta</taxon>
        <taxon>Tracheophyta</taxon>
        <taxon>Spermatophyta</taxon>
        <taxon>Magnoliopsida</taxon>
        <taxon>eudicotyledons</taxon>
        <taxon>Gunneridae</taxon>
        <taxon>Pentapetalae</taxon>
        <taxon>rosids</taxon>
        <taxon>fabids</taxon>
        <taxon>Malpighiales</taxon>
        <taxon>Salicaceae</taxon>
        <taxon>Flacourtieae</taxon>
        <taxon>Dovyalis</taxon>
    </lineage>
</organism>
<dbReference type="PANTHER" id="PTHR47926:SF385">
    <property type="entry name" value="DYW DOMAIN-CONTAINING PROTEIN"/>
    <property type="match status" value="1"/>
</dbReference>
<comment type="caution">
    <text evidence="5">The sequence shown here is derived from an EMBL/GenBank/DDBJ whole genome shotgun (WGS) entry which is preliminary data.</text>
</comment>
<dbReference type="GO" id="GO:0008270">
    <property type="term" value="F:zinc ion binding"/>
    <property type="evidence" value="ECO:0007669"/>
    <property type="project" value="InterPro"/>
</dbReference>
<name>A0AAV1R4Q1_9ROSI</name>
<dbReference type="NCBIfam" id="TIGR00756">
    <property type="entry name" value="PPR"/>
    <property type="match status" value="2"/>
</dbReference>
<dbReference type="Gene3D" id="1.25.40.10">
    <property type="entry name" value="Tetratricopeptide repeat domain"/>
    <property type="match status" value="3"/>
</dbReference>
<evidence type="ECO:0000256" key="3">
    <source>
        <dbReference type="PROSITE-ProRule" id="PRU00708"/>
    </source>
</evidence>
<dbReference type="Pfam" id="PF14432">
    <property type="entry name" value="DYW_deaminase"/>
    <property type="match status" value="1"/>
</dbReference>
<evidence type="ECO:0000313" key="5">
    <source>
        <dbReference type="EMBL" id="CAK7327967.1"/>
    </source>
</evidence>
<dbReference type="AlphaFoldDB" id="A0AAV1R4Q1"/>
<feature type="domain" description="DYW" evidence="4">
    <location>
        <begin position="410"/>
        <end position="496"/>
    </location>
</feature>
<dbReference type="GO" id="GO:0003723">
    <property type="term" value="F:RNA binding"/>
    <property type="evidence" value="ECO:0007669"/>
    <property type="project" value="InterPro"/>
</dbReference>
<keyword evidence="2" id="KW-0677">Repeat</keyword>
<dbReference type="InterPro" id="IPR032867">
    <property type="entry name" value="DYW_dom"/>
</dbReference>
<evidence type="ECO:0000259" key="4">
    <source>
        <dbReference type="Pfam" id="PF14432"/>
    </source>
</evidence>
<protein>
    <recommendedName>
        <fullName evidence="4">DYW domain-containing protein</fullName>
    </recommendedName>
</protein>
<accession>A0AAV1R4Q1</accession>
<dbReference type="Pfam" id="PF13041">
    <property type="entry name" value="PPR_2"/>
    <property type="match status" value="1"/>
</dbReference>
<feature type="repeat" description="PPR" evidence="3">
    <location>
        <begin position="226"/>
        <end position="260"/>
    </location>
</feature>
<dbReference type="InterPro" id="IPR011990">
    <property type="entry name" value="TPR-like_helical_dom_sf"/>
</dbReference>
<dbReference type="InterPro" id="IPR046960">
    <property type="entry name" value="PPR_At4g14850-like_plant"/>
</dbReference>
<comment type="similarity">
    <text evidence="1">Belongs to the PPR family. PCMP-H subfamily.</text>
</comment>
<dbReference type="Pfam" id="PF20431">
    <property type="entry name" value="E_motif"/>
    <property type="match status" value="1"/>
</dbReference>
<dbReference type="EMBL" id="CAWUPB010000892">
    <property type="protein sequence ID" value="CAK7327967.1"/>
    <property type="molecule type" value="Genomic_DNA"/>
</dbReference>
<dbReference type="InterPro" id="IPR046848">
    <property type="entry name" value="E_motif"/>
</dbReference>
<dbReference type="InterPro" id="IPR002885">
    <property type="entry name" value="PPR_rpt"/>
</dbReference>
<evidence type="ECO:0000313" key="6">
    <source>
        <dbReference type="Proteomes" id="UP001314170"/>
    </source>
</evidence>
<feature type="repeat" description="PPR" evidence="3">
    <location>
        <begin position="132"/>
        <end position="166"/>
    </location>
</feature>
<dbReference type="Pfam" id="PF01535">
    <property type="entry name" value="PPR"/>
    <property type="match status" value="3"/>
</dbReference>
<keyword evidence="6" id="KW-1185">Reference proteome</keyword>
<reference evidence="5 6" key="1">
    <citation type="submission" date="2024-01" db="EMBL/GenBank/DDBJ databases">
        <authorList>
            <person name="Waweru B."/>
        </authorList>
    </citation>
    <scope>NUCLEOTIDE SEQUENCE [LARGE SCALE GENOMIC DNA]</scope>
</reference>
<dbReference type="FunFam" id="1.25.40.10:FF:000158">
    <property type="entry name" value="pentatricopeptide repeat-containing protein At2g33680"/>
    <property type="match status" value="1"/>
</dbReference>
<evidence type="ECO:0000256" key="2">
    <source>
        <dbReference type="ARBA" id="ARBA00022737"/>
    </source>
</evidence>
<dbReference type="Proteomes" id="UP001314170">
    <property type="component" value="Unassembled WGS sequence"/>
</dbReference>
<evidence type="ECO:0000256" key="1">
    <source>
        <dbReference type="ARBA" id="ARBA00006643"/>
    </source>
</evidence>
<dbReference type="PANTHER" id="PTHR47926">
    <property type="entry name" value="PENTATRICOPEPTIDE REPEAT-CONTAINING PROTEIN"/>
    <property type="match status" value="1"/>
</dbReference>